<feature type="region of interest" description="Disordered" evidence="6">
    <location>
        <begin position="306"/>
        <end position="367"/>
    </location>
</feature>
<evidence type="ECO:0000256" key="1">
    <source>
        <dbReference type="ARBA" id="ARBA00022679"/>
    </source>
</evidence>
<reference evidence="9 10" key="1">
    <citation type="journal article" date="2010" name="J. Bacteriol.">
        <title>Genome sequence of the milbemycin-producing bacterium Streptomyces bingchenggensis.</title>
        <authorList>
            <person name="Wang X.J."/>
            <person name="Yan Y.J."/>
            <person name="Zhang B."/>
            <person name="An J."/>
            <person name="Wang J.J."/>
            <person name="Tian J."/>
            <person name="Jiang L."/>
            <person name="Chen Y.H."/>
            <person name="Huang S.X."/>
            <person name="Yin M."/>
            <person name="Zhang J."/>
            <person name="Gao A.L."/>
            <person name="Liu C.X."/>
            <person name="Zhu Z.X."/>
            <person name="Xiang W.S."/>
        </authorList>
    </citation>
    <scope>NUCLEOTIDE SEQUENCE [LARGE SCALE GENOMIC DNA]</scope>
    <source>
        <strain evidence="9 10">BCW-1</strain>
    </source>
</reference>
<feature type="transmembrane region" description="Helical" evidence="7">
    <location>
        <begin position="369"/>
        <end position="389"/>
    </location>
</feature>
<protein>
    <submittedName>
        <fullName evidence="9">Putative serine/threonine protein kinase</fullName>
    </submittedName>
</protein>
<dbReference type="SUPFAM" id="SSF56112">
    <property type="entry name" value="Protein kinase-like (PK-like)"/>
    <property type="match status" value="1"/>
</dbReference>
<evidence type="ECO:0000256" key="5">
    <source>
        <dbReference type="PROSITE-ProRule" id="PRU10141"/>
    </source>
</evidence>
<dbReference type="SMART" id="SM00220">
    <property type="entry name" value="S_TKc"/>
    <property type="match status" value="1"/>
</dbReference>
<dbReference type="Proteomes" id="UP000000377">
    <property type="component" value="Chromosome"/>
</dbReference>
<dbReference type="KEGG" id="sbh:SBI_00049"/>
<keyword evidence="1" id="KW-0808">Transferase</keyword>
<evidence type="ECO:0000259" key="8">
    <source>
        <dbReference type="PROSITE" id="PS50011"/>
    </source>
</evidence>
<dbReference type="PROSITE" id="PS00108">
    <property type="entry name" value="PROTEIN_KINASE_ST"/>
    <property type="match status" value="1"/>
</dbReference>
<dbReference type="GO" id="GO:0005524">
    <property type="term" value="F:ATP binding"/>
    <property type="evidence" value="ECO:0007669"/>
    <property type="project" value="UniProtKB-UniRule"/>
</dbReference>
<dbReference type="InterPro" id="IPR008271">
    <property type="entry name" value="Ser/Thr_kinase_AS"/>
</dbReference>
<evidence type="ECO:0000256" key="6">
    <source>
        <dbReference type="SAM" id="MobiDB-lite"/>
    </source>
</evidence>
<keyword evidence="7" id="KW-1133">Transmembrane helix</keyword>
<organism evidence="9 10">
    <name type="scientific">Streptomyces bingchenggensis (strain BCW-1)</name>
    <dbReference type="NCBI Taxonomy" id="749414"/>
    <lineage>
        <taxon>Bacteria</taxon>
        <taxon>Bacillati</taxon>
        <taxon>Actinomycetota</taxon>
        <taxon>Actinomycetes</taxon>
        <taxon>Kitasatosporales</taxon>
        <taxon>Streptomycetaceae</taxon>
        <taxon>Streptomyces</taxon>
    </lineage>
</organism>
<dbReference type="InterPro" id="IPR011009">
    <property type="entry name" value="Kinase-like_dom_sf"/>
</dbReference>
<dbReference type="Gene3D" id="3.30.200.20">
    <property type="entry name" value="Phosphorylase Kinase, domain 1"/>
    <property type="match status" value="1"/>
</dbReference>
<keyword evidence="9" id="KW-0723">Serine/threonine-protein kinase</keyword>
<evidence type="ECO:0000256" key="4">
    <source>
        <dbReference type="ARBA" id="ARBA00022840"/>
    </source>
</evidence>
<keyword evidence="7" id="KW-0812">Transmembrane</keyword>
<keyword evidence="10" id="KW-1185">Reference proteome</keyword>
<dbReference type="Gene3D" id="1.10.510.10">
    <property type="entry name" value="Transferase(Phosphotransferase) domain 1"/>
    <property type="match status" value="1"/>
</dbReference>
<dbReference type="CDD" id="cd14014">
    <property type="entry name" value="STKc_PknB_like"/>
    <property type="match status" value="1"/>
</dbReference>
<evidence type="ECO:0000313" key="9">
    <source>
        <dbReference type="EMBL" id="ADI03170.1"/>
    </source>
</evidence>
<dbReference type="STRING" id="749414.SBI_00049"/>
<dbReference type="EMBL" id="CP002047">
    <property type="protein sequence ID" value="ADI03170.1"/>
    <property type="molecule type" value="Genomic_DNA"/>
</dbReference>
<dbReference type="PROSITE" id="PS50011">
    <property type="entry name" value="PROTEIN_KINASE_DOM"/>
    <property type="match status" value="1"/>
</dbReference>
<dbReference type="PATRIC" id="fig|749414.3.peg.50"/>
<feature type="binding site" evidence="5">
    <location>
        <position position="43"/>
    </location>
    <ligand>
        <name>ATP</name>
        <dbReference type="ChEBI" id="CHEBI:30616"/>
    </ligand>
</feature>
<evidence type="ECO:0000256" key="7">
    <source>
        <dbReference type="SAM" id="Phobius"/>
    </source>
</evidence>
<dbReference type="AlphaFoldDB" id="D7BUH9"/>
<name>D7BUH9_STRBB</name>
<feature type="domain" description="Protein kinase" evidence="8">
    <location>
        <begin position="15"/>
        <end position="286"/>
    </location>
</feature>
<sequence length="472" mass="49457">MGSLGADDPAEVGAYRLLGVLGHGGMGRVYLGRSQGGRLVAVKVVHRHLAADERFRARFASEVAAARLVSGEQNHNRTAPVLTADPEAEVPWVATGYVAGSDLAHMVEEHGPLPERTVRALGIGLAEALGAVHAQGLVHRDVKPSNVLLALDGPHLIDFGIARAAEAATRLTSTGVAVGSPGFMAPEQVTGEAAVGPATDVFSLGTVLAYAASGQQPFPGESAAQLLYRVAHAEPRLDGVAPDAVKELVSACLAKDPAARPTLPEVVRALAGEQDAGASLDSSRWLPTAVADDIGRRAVELLQLESGPADPGLPARPHSPTLVDSAPASGPNAATVTVTAQPKPETTAKPELANKPEPPDAQAKKQGPWLAVGASALLAVLIFGVWNAFQDDDKTAALPNSFVGHWSDSANGYGNQLELNAGRVGEEVGRLTADVDACRRSSRRVWALLPAARMRRPARWSRRRSPFWMPHR</sequence>
<dbReference type="GO" id="GO:0004674">
    <property type="term" value="F:protein serine/threonine kinase activity"/>
    <property type="evidence" value="ECO:0007669"/>
    <property type="project" value="UniProtKB-KW"/>
</dbReference>
<dbReference type="PANTHER" id="PTHR43289">
    <property type="entry name" value="MITOGEN-ACTIVATED PROTEIN KINASE KINASE KINASE 20-RELATED"/>
    <property type="match status" value="1"/>
</dbReference>
<evidence type="ECO:0000256" key="2">
    <source>
        <dbReference type="ARBA" id="ARBA00022741"/>
    </source>
</evidence>
<dbReference type="PANTHER" id="PTHR43289:SF34">
    <property type="entry name" value="SERINE_THREONINE-PROTEIN KINASE YBDM-RELATED"/>
    <property type="match status" value="1"/>
</dbReference>
<dbReference type="Pfam" id="PF00069">
    <property type="entry name" value="Pkinase"/>
    <property type="match status" value="1"/>
</dbReference>
<keyword evidence="4 5" id="KW-0067">ATP-binding</keyword>
<evidence type="ECO:0000256" key="3">
    <source>
        <dbReference type="ARBA" id="ARBA00022777"/>
    </source>
</evidence>
<keyword evidence="3 9" id="KW-0418">Kinase</keyword>
<proteinExistence type="predicted"/>
<dbReference type="HOGENOM" id="CLU_000288_135_1_11"/>
<evidence type="ECO:0000313" key="10">
    <source>
        <dbReference type="Proteomes" id="UP000000377"/>
    </source>
</evidence>
<dbReference type="PROSITE" id="PS00107">
    <property type="entry name" value="PROTEIN_KINASE_ATP"/>
    <property type="match status" value="1"/>
</dbReference>
<dbReference type="eggNOG" id="COG0515">
    <property type="taxonomic scope" value="Bacteria"/>
</dbReference>
<keyword evidence="2 5" id="KW-0547">Nucleotide-binding</keyword>
<dbReference type="InterPro" id="IPR017441">
    <property type="entry name" value="Protein_kinase_ATP_BS"/>
</dbReference>
<keyword evidence="7" id="KW-0472">Membrane</keyword>
<dbReference type="InterPro" id="IPR000719">
    <property type="entry name" value="Prot_kinase_dom"/>
</dbReference>
<accession>D7BUH9</accession>
<feature type="compositionally biased region" description="Basic and acidic residues" evidence="6">
    <location>
        <begin position="346"/>
        <end position="358"/>
    </location>
</feature>
<gene>
    <name evidence="9" type="ordered locus">SBI_00049</name>
</gene>